<evidence type="ECO:0000256" key="3">
    <source>
        <dbReference type="ARBA" id="ARBA00022833"/>
    </source>
</evidence>
<sequence length="118" mass="13049">MAMQQYNGSCHCGAIQFSFEAEPFTHGIRCNCSFCAKRGTMMHLVPGTKFDIKAQEGALGQYQWGAKTAKHYFCRNCGVATFSETSKWPGQYIVNLGCLEGVDTFALETTVFDGKNLL</sequence>
<dbReference type="AlphaFoldDB" id="A0A1J5TLU2"/>
<feature type="domain" description="CENP-V/GFA" evidence="4">
    <location>
        <begin position="6"/>
        <end position="113"/>
    </location>
</feature>
<dbReference type="PANTHER" id="PTHR28620">
    <property type="entry name" value="CENTROMERE PROTEIN V"/>
    <property type="match status" value="1"/>
</dbReference>
<evidence type="ECO:0000259" key="4">
    <source>
        <dbReference type="PROSITE" id="PS51891"/>
    </source>
</evidence>
<gene>
    <name evidence="5" type="ORF">GALL_22980</name>
</gene>
<dbReference type="Pfam" id="PF04828">
    <property type="entry name" value="GFA"/>
    <property type="match status" value="1"/>
</dbReference>
<comment type="caution">
    <text evidence="5">The sequence shown here is derived from an EMBL/GenBank/DDBJ whole genome shotgun (WGS) entry which is preliminary data.</text>
</comment>
<comment type="similarity">
    <text evidence="1">Belongs to the Gfa family.</text>
</comment>
<accession>A0A1J5TLU2</accession>
<proteinExistence type="inferred from homology"/>
<dbReference type="SUPFAM" id="SSF51316">
    <property type="entry name" value="Mss4-like"/>
    <property type="match status" value="1"/>
</dbReference>
<dbReference type="Gene3D" id="2.170.150.70">
    <property type="match status" value="1"/>
</dbReference>
<evidence type="ECO:0000313" key="5">
    <source>
        <dbReference type="EMBL" id="OIR17277.1"/>
    </source>
</evidence>
<dbReference type="EMBL" id="MLJW01000005">
    <property type="protein sequence ID" value="OIR17277.1"/>
    <property type="molecule type" value="Genomic_DNA"/>
</dbReference>
<dbReference type="InterPro" id="IPR006913">
    <property type="entry name" value="CENP-V/GFA"/>
</dbReference>
<dbReference type="InterPro" id="IPR052355">
    <property type="entry name" value="CENP-V-like"/>
</dbReference>
<reference evidence="5" key="1">
    <citation type="submission" date="2016-10" db="EMBL/GenBank/DDBJ databases">
        <title>Sequence of Gallionella enrichment culture.</title>
        <authorList>
            <person name="Poehlein A."/>
            <person name="Muehling M."/>
            <person name="Daniel R."/>
        </authorList>
    </citation>
    <scope>NUCLEOTIDE SEQUENCE</scope>
</reference>
<name>A0A1J5TLU2_9ZZZZ</name>
<evidence type="ECO:0000256" key="1">
    <source>
        <dbReference type="ARBA" id="ARBA00005495"/>
    </source>
</evidence>
<dbReference type="GO" id="GO:0016846">
    <property type="term" value="F:carbon-sulfur lyase activity"/>
    <property type="evidence" value="ECO:0007669"/>
    <property type="project" value="InterPro"/>
</dbReference>
<dbReference type="InterPro" id="IPR011057">
    <property type="entry name" value="Mss4-like_sf"/>
</dbReference>
<dbReference type="PROSITE" id="PS51891">
    <property type="entry name" value="CENP_V_GFA"/>
    <property type="match status" value="1"/>
</dbReference>
<organism evidence="5">
    <name type="scientific">mine drainage metagenome</name>
    <dbReference type="NCBI Taxonomy" id="410659"/>
    <lineage>
        <taxon>unclassified sequences</taxon>
        <taxon>metagenomes</taxon>
        <taxon>ecological metagenomes</taxon>
    </lineage>
</organism>
<dbReference type="GO" id="GO:0046872">
    <property type="term" value="F:metal ion binding"/>
    <property type="evidence" value="ECO:0007669"/>
    <property type="project" value="UniProtKB-KW"/>
</dbReference>
<keyword evidence="2" id="KW-0479">Metal-binding</keyword>
<keyword evidence="3" id="KW-0862">Zinc</keyword>
<evidence type="ECO:0000256" key="2">
    <source>
        <dbReference type="ARBA" id="ARBA00022723"/>
    </source>
</evidence>
<dbReference type="PANTHER" id="PTHR28620:SF1">
    <property type="entry name" value="CENP-V_GFA DOMAIN-CONTAINING PROTEIN"/>
    <property type="match status" value="1"/>
</dbReference>
<protein>
    <submittedName>
        <fullName evidence="5">Glutathione-dependent formaldehyde-activating enzyme</fullName>
    </submittedName>
</protein>